<evidence type="ECO:0000313" key="10">
    <source>
        <dbReference type="Proteomes" id="UP001160148"/>
    </source>
</evidence>
<dbReference type="GO" id="GO:0004518">
    <property type="term" value="F:nuclease activity"/>
    <property type="evidence" value="ECO:0007669"/>
    <property type="project" value="UniProtKB-KW"/>
</dbReference>
<evidence type="ECO:0000256" key="7">
    <source>
        <dbReference type="ARBA" id="ARBA00023242"/>
    </source>
</evidence>
<evidence type="ECO:0000256" key="3">
    <source>
        <dbReference type="ARBA" id="ARBA00006958"/>
    </source>
</evidence>
<comment type="caution">
    <text evidence="9">The sequence shown here is derived from an EMBL/GenBank/DDBJ whole genome shotgun (WGS) entry which is preliminary data.</text>
</comment>
<dbReference type="PANTHER" id="PTHR22930:SF269">
    <property type="entry name" value="NUCLEASE HARBI1-LIKE PROTEIN"/>
    <property type="match status" value="1"/>
</dbReference>
<protein>
    <recommendedName>
        <fullName evidence="8">DDE Tnp4 domain-containing protein</fullName>
    </recommendedName>
</protein>
<evidence type="ECO:0000256" key="6">
    <source>
        <dbReference type="ARBA" id="ARBA00022801"/>
    </source>
</evidence>
<keyword evidence="10" id="KW-1185">Reference proteome</keyword>
<proteinExistence type="inferred from homology"/>
<comment type="similarity">
    <text evidence="3">Belongs to the HARBI1 family.</text>
</comment>
<reference evidence="9 10" key="1">
    <citation type="submission" date="2023-01" db="EMBL/GenBank/DDBJ databases">
        <authorList>
            <person name="Whitehead M."/>
        </authorList>
    </citation>
    <scope>NUCLEOTIDE SEQUENCE [LARGE SCALE GENOMIC DNA]</scope>
</reference>
<gene>
    <name evidence="9" type="ORF">MEUPH1_LOCUS8773</name>
</gene>
<dbReference type="GO" id="GO:0046872">
    <property type="term" value="F:metal ion binding"/>
    <property type="evidence" value="ECO:0007669"/>
    <property type="project" value="UniProtKB-KW"/>
</dbReference>
<dbReference type="EMBL" id="CARXXK010000002">
    <property type="protein sequence ID" value="CAI6352546.1"/>
    <property type="molecule type" value="Genomic_DNA"/>
</dbReference>
<dbReference type="GO" id="GO:0005634">
    <property type="term" value="C:nucleus"/>
    <property type="evidence" value="ECO:0007669"/>
    <property type="project" value="UniProtKB-SubCell"/>
</dbReference>
<evidence type="ECO:0000313" key="9">
    <source>
        <dbReference type="EMBL" id="CAI6352546.1"/>
    </source>
</evidence>
<organism evidence="9 10">
    <name type="scientific">Macrosiphum euphorbiae</name>
    <name type="common">potato aphid</name>
    <dbReference type="NCBI Taxonomy" id="13131"/>
    <lineage>
        <taxon>Eukaryota</taxon>
        <taxon>Metazoa</taxon>
        <taxon>Ecdysozoa</taxon>
        <taxon>Arthropoda</taxon>
        <taxon>Hexapoda</taxon>
        <taxon>Insecta</taxon>
        <taxon>Pterygota</taxon>
        <taxon>Neoptera</taxon>
        <taxon>Paraneoptera</taxon>
        <taxon>Hemiptera</taxon>
        <taxon>Sternorrhyncha</taxon>
        <taxon>Aphidomorpha</taxon>
        <taxon>Aphidoidea</taxon>
        <taxon>Aphididae</taxon>
        <taxon>Macrosiphini</taxon>
        <taxon>Macrosiphum</taxon>
    </lineage>
</organism>
<keyword evidence="4" id="KW-0540">Nuclease</keyword>
<dbReference type="PANTHER" id="PTHR22930">
    <property type="match status" value="1"/>
</dbReference>
<dbReference type="GO" id="GO:0016787">
    <property type="term" value="F:hydrolase activity"/>
    <property type="evidence" value="ECO:0007669"/>
    <property type="project" value="UniProtKB-KW"/>
</dbReference>
<sequence length="404" mass="46815">MDSNILSTLNDAEIVAILYQLNKKKQKKSITSRRYWVHPLNMKRPQEGQFQVNFLTLRAYPEEFFKYYRMRITTFDELLTLIGPYLKKEDTILRSAIQPEERLSVTLRYLATGANFSTLHFEFLMGISTISKLIRETCEVLWTILQPIEMPVPTENDWLDMAKGFFEKTQFPNTVAAVDGKHIRLQCPKKTGSLYYNYKQFFSLILLGLCDANYCFRIIDVGSYGKESDCNIFKQSRFGKKLYADKVNFPPDAPLPGDEDGVPQPFIVVGDEAFALNKHLLRPFPGKSLTNERRIFNYRLSRARRYIECTFGILSNKWRVFHTPILTSPDFAVQITKAACILHNFVRRRDGYDKQDLENCNIGGIEERRGVGNAPSNAKDVREYFVKYVNSPQNSLSWQNKVIL</sequence>
<keyword evidence="6" id="KW-0378">Hydrolase</keyword>
<comment type="subcellular location">
    <subcellularLocation>
        <location evidence="2">Nucleus</location>
    </subcellularLocation>
</comment>
<comment type="cofactor">
    <cofactor evidence="1">
        <name>a divalent metal cation</name>
        <dbReference type="ChEBI" id="CHEBI:60240"/>
    </cofactor>
</comment>
<name>A0AAV0W9P6_9HEMI</name>
<accession>A0AAV0W9P6</accession>
<evidence type="ECO:0000256" key="1">
    <source>
        <dbReference type="ARBA" id="ARBA00001968"/>
    </source>
</evidence>
<keyword evidence="5" id="KW-0479">Metal-binding</keyword>
<feature type="domain" description="DDE Tnp4" evidence="8">
    <location>
        <begin position="178"/>
        <end position="344"/>
    </location>
</feature>
<evidence type="ECO:0000256" key="5">
    <source>
        <dbReference type="ARBA" id="ARBA00022723"/>
    </source>
</evidence>
<dbReference type="InterPro" id="IPR045249">
    <property type="entry name" value="HARBI1-like"/>
</dbReference>
<dbReference type="Pfam" id="PF13359">
    <property type="entry name" value="DDE_Tnp_4"/>
    <property type="match status" value="1"/>
</dbReference>
<keyword evidence="7" id="KW-0539">Nucleus</keyword>
<dbReference type="AlphaFoldDB" id="A0AAV0W9P6"/>
<evidence type="ECO:0000256" key="2">
    <source>
        <dbReference type="ARBA" id="ARBA00004123"/>
    </source>
</evidence>
<evidence type="ECO:0000259" key="8">
    <source>
        <dbReference type="Pfam" id="PF13359"/>
    </source>
</evidence>
<dbReference type="InterPro" id="IPR027806">
    <property type="entry name" value="HARBI1_dom"/>
</dbReference>
<dbReference type="Proteomes" id="UP001160148">
    <property type="component" value="Unassembled WGS sequence"/>
</dbReference>
<evidence type="ECO:0000256" key="4">
    <source>
        <dbReference type="ARBA" id="ARBA00022722"/>
    </source>
</evidence>